<accession>A0A0F9T8S6</accession>
<dbReference type="GO" id="GO:0005886">
    <property type="term" value="C:plasma membrane"/>
    <property type="evidence" value="ECO:0007669"/>
    <property type="project" value="UniProtKB-SubCell"/>
</dbReference>
<dbReference type="PROSITE" id="PS52015">
    <property type="entry name" value="TONB_CTD"/>
    <property type="match status" value="1"/>
</dbReference>
<proteinExistence type="inferred from homology"/>
<dbReference type="InterPro" id="IPR006260">
    <property type="entry name" value="TonB/TolA_C"/>
</dbReference>
<evidence type="ECO:0000256" key="4">
    <source>
        <dbReference type="ARBA" id="ARBA00022475"/>
    </source>
</evidence>
<keyword evidence="4" id="KW-1003">Cell membrane</keyword>
<dbReference type="Gene3D" id="3.30.1150.10">
    <property type="match status" value="1"/>
</dbReference>
<name>A0A0F9T8S6_9ZZZZ</name>
<keyword evidence="7" id="KW-0653">Protein transport</keyword>
<evidence type="ECO:0000256" key="5">
    <source>
        <dbReference type="ARBA" id="ARBA00022519"/>
    </source>
</evidence>
<evidence type="ECO:0000256" key="2">
    <source>
        <dbReference type="ARBA" id="ARBA00006555"/>
    </source>
</evidence>
<organism evidence="12">
    <name type="scientific">marine sediment metagenome</name>
    <dbReference type="NCBI Taxonomy" id="412755"/>
    <lineage>
        <taxon>unclassified sequences</taxon>
        <taxon>metagenomes</taxon>
        <taxon>ecological metagenomes</taxon>
    </lineage>
</organism>
<evidence type="ECO:0000256" key="1">
    <source>
        <dbReference type="ARBA" id="ARBA00004383"/>
    </source>
</evidence>
<evidence type="ECO:0000256" key="7">
    <source>
        <dbReference type="ARBA" id="ARBA00022927"/>
    </source>
</evidence>
<feature type="compositionally biased region" description="Low complexity" evidence="10">
    <location>
        <begin position="146"/>
        <end position="162"/>
    </location>
</feature>
<keyword evidence="8" id="KW-1133">Transmembrane helix</keyword>
<dbReference type="InterPro" id="IPR037682">
    <property type="entry name" value="TonB_C"/>
</dbReference>
<evidence type="ECO:0000256" key="10">
    <source>
        <dbReference type="SAM" id="MobiDB-lite"/>
    </source>
</evidence>
<comment type="caution">
    <text evidence="12">The sequence shown here is derived from an EMBL/GenBank/DDBJ whole genome shotgun (WGS) entry which is preliminary data.</text>
</comment>
<dbReference type="GO" id="GO:0015031">
    <property type="term" value="P:protein transport"/>
    <property type="evidence" value="ECO:0007669"/>
    <property type="project" value="UniProtKB-KW"/>
</dbReference>
<evidence type="ECO:0000256" key="9">
    <source>
        <dbReference type="ARBA" id="ARBA00023136"/>
    </source>
</evidence>
<keyword evidence="9" id="KW-0472">Membrane</keyword>
<keyword evidence="6" id="KW-0812">Transmembrane</keyword>
<protein>
    <recommendedName>
        <fullName evidence="11">TonB C-terminal domain-containing protein</fullName>
    </recommendedName>
</protein>
<evidence type="ECO:0000256" key="6">
    <source>
        <dbReference type="ARBA" id="ARBA00022692"/>
    </source>
</evidence>
<dbReference type="Pfam" id="PF03544">
    <property type="entry name" value="TonB_C"/>
    <property type="match status" value="1"/>
</dbReference>
<feature type="region of interest" description="Disordered" evidence="10">
    <location>
        <begin position="69"/>
        <end position="204"/>
    </location>
</feature>
<comment type="similarity">
    <text evidence="2">Belongs to the TonB family.</text>
</comment>
<keyword evidence="3" id="KW-0813">Transport</keyword>
<sequence>MKNAFEFLAFLGAATALHLSVGYLGTGTDMPAGEAGEAAVTLTAATASAQTMVAQWDRKPELVQRVVIPVPDGDDTPAPSFSHSDSYLPSPRAAMPITEHTSQTLPQIDRSVPKPPQPELAKARPQPRPLLAKPPASQERRKALRKTAAPKTAAPKTAAAKTSQGDKPQKAAGTGAGKSKGTSSTGAAPGKKQTSSPKLMAQWGGGIRASIERRKRYPTGTRAKGIVTLSIAVHNSGTVAAISVRRSSGVAQIDRAAVDAVKSARIPAAPAGVTAGRYNFTLPMKFAP</sequence>
<evidence type="ECO:0000256" key="8">
    <source>
        <dbReference type="ARBA" id="ARBA00022989"/>
    </source>
</evidence>
<evidence type="ECO:0000313" key="12">
    <source>
        <dbReference type="EMBL" id="KKN37858.1"/>
    </source>
</evidence>
<dbReference type="PANTHER" id="PTHR33446">
    <property type="entry name" value="PROTEIN TONB-RELATED"/>
    <property type="match status" value="1"/>
</dbReference>
<feature type="domain" description="TonB C-terminal" evidence="11">
    <location>
        <begin position="202"/>
        <end position="288"/>
    </location>
</feature>
<dbReference type="InterPro" id="IPR051045">
    <property type="entry name" value="TonB-dependent_transducer"/>
</dbReference>
<comment type="subcellular location">
    <subcellularLocation>
        <location evidence="1">Cell inner membrane</location>
        <topology evidence="1">Single-pass membrane protein</topology>
        <orientation evidence="1">Periplasmic side</orientation>
    </subcellularLocation>
</comment>
<dbReference type="EMBL" id="LAZR01001866">
    <property type="protein sequence ID" value="KKN37858.1"/>
    <property type="molecule type" value="Genomic_DNA"/>
</dbReference>
<gene>
    <name evidence="12" type="ORF">LCGC14_0759340</name>
</gene>
<feature type="compositionally biased region" description="Low complexity" evidence="10">
    <location>
        <begin position="170"/>
        <end position="188"/>
    </location>
</feature>
<dbReference type="SUPFAM" id="SSF74653">
    <property type="entry name" value="TolA/TonB C-terminal domain"/>
    <property type="match status" value="1"/>
</dbReference>
<evidence type="ECO:0000259" key="11">
    <source>
        <dbReference type="PROSITE" id="PS52015"/>
    </source>
</evidence>
<reference evidence="12" key="1">
    <citation type="journal article" date="2015" name="Nature">
        <title>Complex archaea that bridge the gap between prokaryotes and eukaryotes.</title>
        <authorList>
            <person name="Spang A."/>
            <person name="Saw J.H."/>
            <person name="Jorgensen S.L."/>
            <person name="Zaremba-Niedzwiedzka K."/>
            <person name="Martijn J."/>
            <person name="Lind A.E."/>
            <person name="van Eijk R."/>
            <person name="Schleper C."/>
            <person name="Guy L."/>
            <person name="Ettema T.J."/>
        </authorList>
    </citation>
    <scope>NUCLEOTIDE SEQUENCE</scope>
</reference>
<dbReference type="GO" id="GO:0055085">
    <property type="term" value="P:transmembrane transport"/>
    <property type="evidence" value="ECO:0007669"/>
    <property type="project" value="InterPro"/>
</dbReference>
<keyword evidence="5" id="KW-0997">Cell inner membrane</keyword>
<dbReference type="NCBIfam" id="TIGR01352">
    <property type="entry name" value="tonB_Cterm"/>
    <property type="match status" value="1"/>
</dbReference>
<evidence type="ECO:0000256" key="3">
    <source>
        <dbReference type="ARBA" id="ARBA00022448"/>
    </source>
</evidence>
<dbReference type="AlphaFoldDB" id="A0A0F9T8S6"/>